<accession>A0A3D8GRF1</accession>
<dbReference type="Pfam" id="PF00874">
    <property type="entry name" value="PRD"/>
    <property type="match status" value="1"/>
</dbReference>
<dbReference type="PROSITE" id="PS51372">
    <property type="entry name" value="PRD_2"/>
    <property type="match status" value="1"/>
</dbReference>
<keyword evidence="3" id="KW-1185">Reference proteome</keyword>
<dbReference type="InterPro" id="IPR011608">
    <property type="entry name" value="PRD"/>
</dbReference>
<gene>
    <name evidence="2" type="ORF">DRW41_09960</name>
</gene>
<evidence type="ECO:0000313" key="3">
    <source>
        <dbReference type="Proteomes" id="UP000257144"/>
    </source>
</evidence>
<organism evidence="2 3">
    <name type="scientific">Neobacillus piezotolerans</name>
    <dbReference type="NCBI Taxonomy" id="2259171"/>
    <lineage>
        <taxon>Bacteria</taxon>
        <taxon>Bacillati</taxon>
        <taxon>Bacillota</taxon>
        <taxon>Bacilli</taxon>
        <taxon>Bacillales</taxon>
        <taxon>Bacillaceae</taxon>
        <taxon>Neobacillus</taxon>
    </lineage>
</organism>
<dbReference type="GO" id="GO:0006355">
    <property type="term" value="P:regulation of DNA-templated transcription"/>
    <property type="evidence" value="ECO:0007669"/>
    <property type="project" value="InterPro"/>
</dbReference>
<name>A0A3D8GRF1_9BACI</name>
<dbReference type="Proteomes" id="UP000257144">
    <property type="component" value="Unassembled WGS sequence"/>
</dbReference>
<dbReference type="AlphaFoldDB" id="A0A3D8GRF1"/>
<proteinExistence type="predicted"/>
<reference evidence="2 3" key="1">
    <citation type="submission" date="2018-07" db="EMBL/GenBank/DDBJ databases">
        <title>Bacillus sp. YLB-04 draft genome sequence.</title>
        <authorList>
            <person name="Yu L."/>
            <person name="Tang X."/>
        </authorList>
    </citation>
    <scope>NUCLEOTIDE SEQUENCE [LARGE SCALE GENOMIC DNA]</scope>
    <source>
        <strain evidence="2 3">YLB-04</strain>
    </source>
</reference>
<sequence length="127" mass="14788">MNIKDLKERLSILLDSEVITERSASICLEACKQLLKRLGAEHIEGSEMLFTHLPTAISRIERGEEIEGPMPELMGEVRQSQWFDEAMEEIRYVETIHGKPLPPEEIDYLLLHYTNVFLQNHIRRVTE</sequence>
<evidence type="ECO:0000313" key="2">
    <source>
        <dbReference type="EMBL" id="RDU37008.1"/>
    </source>
</evidence>
<feature type="domain" description="PRD" evidence="1">
    <location>
        <begin position="14"/>
        <end position="123"/>
    </location>
</feature>
<dbReference type="InterPro" id="IPR036634">
    <property type="entry name" value="PRD_sf"/>
</dbReference>
<dbReference type="RefSeq" id="WP_115451836.1">
    <property type="nucleotide sequence ID" value="NZ_QNQT01000003.1"/>
</dbReference>
<dbReference type="SUPFAM" id="SSF63520">
    <property type="entry name" value="PTS-regulatory domain, PRD"/>
    <property type="match status" value="1"/>
</dbReference>
<dbReference type="OrthoDB" id="3192572at2"/>
<dbReference type="Gene3D" id="1.10.1790.10">
    <property type="entry name" value="PRD domain"/>
    <property type="match status" value="1"/>
</dbReference>
<comment type="caution">
    <text evidence="2">The sequence shown here is derived from an EMBL/GenBank/DDBJ whole genome shotgun (WGS) entry which is preliminary data.</text>
</comment>
<protein>
    <submittedName>
        <fullName evidence="2">PRD domain-containing protein</fullName>
    </submittedName>
</protein>
<dbReference type="EMBL" id="QNQT01000003">
    <property type="protein sequence ID" value="RDU37008.1"/>
    <property type="molecule type" value="Genomic_DNA"/>
</dbReference>
<evidence type="ECO:0000259" key="1">
    <source>
        <dbReference type="PROSITE" id="PS51372"/>
    </source>
</evidence>